<evidence type="ECO:0000313" key="4">
    <source>
        <dbReference type="Proteomes" id="UP000295252"/>
    </source>
</evidence>
<reference evidence="4" key="1">
    <citation type="journal article" date="2014" name="Science">
        <title>The coffee genome provides insight into the convergent evolution of caffeine biosynthesis.</title>
        <authorList>
            <person name="Denoeud F."/>
            <person name="Carretero-Paulet L."/>
            <person name="Dereeper A."/>
            <person name="Droc G."/>
            <person name="Guyot R."/>
            <person name="Pietrella M."/>
            <person name="Zheng C."/>
            <person name="Alberti A."/>
            <person name="Anthony F."/>
            <person name="Aprea G."/>
            <person name="Aury J.M."/>
            <person name="Bento P."/>
            <person name="Bernard M."/>
            <person name="Bocs S."/>
            <person name="Campa C."/>
            <person name="Cenci A."/>
            <person name="Combes M.C."/>
            <person name="Crouzillat D."/>
            <person name="Da Silva C."/>
            <person name="Daddiego L."/>
            <person name="De Bellis F."/>
            <person name="Dussert S."/>
            <person name="Garsmeur O."/>
            <person name="Gayraud T."/>
            <person name="Guignon V."/>
            <person name="Jahn K."/>
            <person name="Jamilloux V."/>
            <person name="Joet T."/>
            <person name="Labadie K."/>
            <person name="Lan T."/>
            <person name="Leclercq J."/>
            <person name="Lepelley M."/>
            <person name="Leroy T."/>
            <person name="Li L.T."/>
            <person name="Librado P."/>
            <person name="Lopez L."/>
            <person name="Munoz A."/>
            <person name="Noel B."/>
            <person name="Pallavicini A."/>
            <person name="Perrotta G."/>
            <person name="Poncet V."/>
            <person name="Pot D."/>
            <person name="Priyono X."/>
            <person name="Rigoreau M."/>
            <person name="Rouard M."/>
            <person name="Rozas J."/>
            <person name="Tranchant-Dubreuil C."/>
            <person name="VanBuren R."/>
            <person name="Zhang Q."/>
            <person name="Andrade A.C."/>
            <person name="Argout X."/>
            <person name="Bertrand B."/>
            <person name="de Kochko A."/>
            <person name="Graziosi G."/>
            <person name="Henry R.J."/>
            <person name="Jayarama X."/>
            <person name="Ming R."/>
            <person name="Nagai C."/>
            <person name="Rounsley S."/>
            <person name="Sankoff D."/>
            <person name="Giuliano G."/>
            <person name="Albert V.A."/>
            <person name="Wincker P."/>
            <person name="Lashermes P."/>
        </authorList>
    </citation>
    <scope>NUCLEOTIDE SEQUENCE [LARGE SCALE GENOMIC DNA]</scope>
    <source>
        <strain evidence="4">cv. DH200-94</strain>
    </source>
</reference>
<dbReference type="PANTHER" id="PTHR42898:SF6">
    <property type="entry name" value="NADP-DEPENDENT MANNITOL DEHYDROGENASE"/>
    <property type="match status" value="1"/>
</dbReference>
<dbReference type="Gene3D" id="3.40.50.720">
    <property type="entry name" value="NAD(P)-binding Rossmann-like Domain"/>
    <property type="match status" value="1"/>
</dbReference>
<gene>
    <name evidence="3" type="ORF">GSCOC_T00022651001</name>
</gene>
<dbReference type="InterPro" id="IPR002347">
    <property type="entry name" value="SDR_fam"/>
</dbReference>
<evidence type="ECO:0000313" key="3">
    <source>
        <dbReference type="EMBL" id="CDO98522.1"/>
    </source>
</evidence>
<evidence type="ECO:0000256" key="2">
    <source>
        <dbReference type="ARBA" id="ARBA00023002"/>
    </source>
</evidence>
<dbReference type="Proteomes" id="UP000295252">
    <property type="component" value="Chromosome VI"/>
</dbReference>
<evidence type="ECO:0000256" key="1">
    <source>
        <dbReference type="ARBA" id="ARBA00022857"/>
    </source>
</evidence>
<dbReference type="AlphaFoldDB" id="A0A068TR60"/>
<dbReference type="SUPFAM" id="SSF51735">
    <property type="entry name" value="NAD(P)-binding Rossmann-fold domains"/>
    <property type="match status" value="1"/>
</dbReference>
<dbReference type="PANTHER" id="PTHR42898">
    <property type="entry name" value="TROPINONE REDUCTASE"/>
    <property type="match status" value="1"/>
</dbReference>
<protein>
    <submittedName>
        <fullName evidence="3">Uncharacterized protein</fullName>
    </submittedName>
</protein>
<keyword evidence="4" id="KW-1185">Reference proteome</keyword>
<sequence length="66" mass="7117">MSTNLEPSFQFSQLAYPLLKASGKGNVVFISSVLGMVSLQYSSAYSAAEGAINQLTKNLACQWAKR</sequence>
<dbReference type="Pfam" id="PF00106">
    <property type="entry name" value="adh_short"/>
    <property type="match status" value="1"/>
</dbReference>
<organism evidence="3 4">
    <name type="scientific">Coffea canephora</name>
    <name type="common">Robusta coffee</name>
    <dbReference type="NCBI Taxonomy" id="49390"/>
    <lineage>
        <taxon>Eukaryota</taxon>
        <taxon>Viridiplantae</taxon>
        <taxon>Streptophyta</taxon>
        <taxon>Embryophyta</taxon>
        <taxon>Tracheophyta</taxon>
        <taxon>Spermatophyta</taxon>
        <taxon>Magnoliopsida</taxon>
        <taxon>eudicotyledons</taxon>
        <taxon>Gunneridae</taxon>
        <taxon>Pentapetalae</taxon>
        <taxon>asterids</taxon>
        <taxon>lamiids</taxon>
        <taxon>Gentianales</taxon>
        <taxon>Rubiaceae</taxon>
        <taxon>Ixoroideae</taxon>
        <taxon>Gardenieae complex</taxon>
        <taxon>Bertiereae - Coffeeae clade</taxon>
        <taxon>Coffeeae</taxon>
        <taxon>Coffea</taxon>
    </lineage>
</organism>
<dbReference type="OrthoDB" id="417891at2759"/>
<dbReference type="GO" id="GO:0016491">
    <property type="term" value="F:oxidoreductase activity"/>
    <property type="evidence" value="ECO:0007669"/>
    <property type="project" value="UniProtKB-KW"/>
</dbReference>
<proteinExistence type="predicted"/>
<dbReference type="PRINTS" id="PR00081">
    <property type="entry name" value="GDHRDH"/>
</dbReference>
<keyword evidence="1" id="KW-0521">NADP</keyword>
<dbReference type="InterPro" id="IPR045000">
    <property type="entry name" value="TR"/>
</dbReference>
<dbReference type="PhylomeDB" id="A0A068TR60"/>
<dbReference type="STRING" id="49390.A0A068TR60"/>
<dbReference type="InterPro" id="IPR036291">
    <property type="entry name" value="NAD(P)-bd_dom_sf"/>
</dbReference>
<name>A0A068TR60_COFCA</name>
<accession>A0A068TR60</accession>
<dbReference type="Gramene" id="CDO98522">
    <property type="protein sequence ID" value="CDO98522"/>
    <property type="gene ID" value="GSCOC_T00022651001"/>
</dbReference>
<dbReference type="InParanoid" id="A0A068TR60"/>
<keyword evidence="2" id="KW-0560">Oxidoreductase</keyword>
<dbReference type="EMBL" id="HG739086">
    <property type="protein sequence ID" value="CDO98522.1"/>
    <property type="molecule type" value="Genomic_DNA"/>
</dbReference>